<evidence type="ECO:0000256" key="11">
    <source>
        <dbReference type="ARBA" id="ARBA00023052"/>
    </source>
</evidence>
<gene>
    <name evidence="21" type="primary">tkt</name>
    <name evidence="21" type="ORF">EET67_15145</name>
</gene>
<reference evidence="21 22" key="1">
    <citation type="submission" date="2018-11" db="EMBL/GenBank/DDBJ databases">
        <title>Pseudaminobacter arsenicus sp. nov., an arsenic-resistant bacterium isolated from arsenic-rich aquifers.</title>
        <authorList>
            <person name="Mu Y."/>
        </authorList>
    </citation>
    <scope>NUCLEOTIDE SEQUENCE [LARGE SCALE GENOMIC DNA]</scope>
    <source>
        <strain evidence="21 22">CB3</strain>
    </source>
</reference>
<keyword evidence="7 19" id="KW-0808">Transferase</keyword>
<proteinExistence type="inferred from homology"/>
<evidence type="ECO:0000256" key="12">
    <source>
        <dbReference type="ARBA" id="ARBA00049473"/>
    </source>
</evidence>
<dbReference type="EMBL" id="RKST01000015">
    <property type="protein sequence ID" value="RUM96874.1"/>
    <property type="molecule type" value="Genomic_DNA"/>
</dbReference>
<dbReference type="SMART" id="SM00861">
    <property type="entry name" value="Transket_pyr"/>
    <property type="match status" value="1"/>
</dbReference>
<feature type="binding site" evidence="16">
    <location>
        <position position="270"/>
    </location>
    <ligand>
        <name>thiamine diphosphate</name>
        <dbReference type="ChEBI" id="CHEBI:58937"/>
    </ligand>
</feature>
<dbReference type="CDD" id="cd07033">
    <property type="entry name" value="TPP_PYR_DXS_TK_like"/>
    <property type="match status" value="1"/>
</dbReference>
<accession>A0A432V3S6</accession>
<dbReference type="PANTHER" id="PTHR43522:SF2">
    <property type="entry name" value="TRANSKETOLASE 1-RELATED"/>
    <property type="match status" value="1"/>
</dbReference>
<feature type="binding site" evidence="15">
    <location>
        <position position="270"/>
    </location>
    <ligand>
        <name>substrate</name>
    </ligand>
</feature>
<dbReference type="InterPro" id="IPR005478">
    <property type="entry name" value="Transketolase_bac-like"/>
</dbReference>
<keyword evidence="22" id="KW-1185">Reference proteome</keyword>
<evidence type="ECO:0000256" key="18">
    <source>
        <dbReference type="PIRSR" id="PIRSR605478-5"/>
    </source>
</evidence>
<keyword evidence="8 17" id="KW-0479">Metal-binding</keyword>
<feature type="binding site" evidence="15">
    <location>
        <position position="363"/>
    </location>
    <ligand>
        <name>substrate</name>
    </ligand>
</feature>
<dbReference type="AlphaFoldDB" id="A0A432V3S6"/>
<feature type="binding site" evidence="16">
    <location>
        <begin position="128"/>
        <end position="130"/>
    </location>
    <ligand>
        <name>thiamine diphosphate</name>
        <dbReference type="ChEBI" id="CHEBI:58937"/>
    </ligand>
</feature>
<name>A0A432V3S6_9HYPH</name>
<dbReference type="PROSITE" id="PS00801">
    <property type="entry name" value="TRANSKETOLASE_1"/>
    <property type="match status" value="1"/>
</dbReference>
<protein>
    <recommendedName>
        <fullName evidence="5 13">Transketolase</fullName>
        <ecNumber evidence="5 13">2.2.1.1</ecNumber>
    </recommendedName>
</protein>
<organism evidence="21 22">
    <name type="scientific">Borborobacter arsenicus</name>
    <dbReference type="NCBI Taxonomy" id="1851146"/>
    <lineage>
        <taxon>Bacteria</taxon>
        <taxon>Pseudomonadati</taxon>
        <taxon>Pseudomonadota</taxon>
        <taxon>Alphaproteobacteria</taxon>
        <taxon>Hyphomicrobiales</taxon>
        <taxon>Phyllobacteriaceae</taxon>
        <taxon>Borborobacter</taxon>
    </lineage>
</organism>
<comment type="cofactor">
    <cofactor evidence="2">
        <name>Co(2+)</name>
        <dbReference type="ChEBI" id="CHEBI:48828"/>
    </cofactor>
</comment>
<comment type="subunit">
    <text evidence="4 19">Homodimer.</text>
</comment>
<evidence type="ECO:0000256" key="3">
    <source>
        <dbReference type="ARBA" id="ARBA00007131"/>
    </source>
</evidence>
<dbReference type="NCBIfam" id="TIGR00232">
    <property type="entry name" value="tktlase_bact"/>
    <property type="match status" value="1"/>
</dbReference>
<dbReference type="EC" id="2.2.1.1" evidence="5 13"/>
<keyword evidence="11 16" id="KW-0786">Thiamine pyrophosphate</keyword>
<evidence type="ECO:0000256" key="14">
    <source>
        <dbReference type="PIRSR" id="PIRSR605478-1"/>
    </source>
</evidence>
<feature type="binding site" evidence="15">
    <location>
        <position position="467"/>
    </location>
    <ligand>
        <name>substrate</name>
    </ligand>
</feature>
<evidence type="ECO:0000256" key="6">
    <source>
        <dbReference type="ARBA" id="ARBA00022567"/>
    </source>
</evidence>
<evidence type="ECO:0000256" key="19">
    <source>
        <dbReference type="RuleBase" id="RU004996"/>
    </source>
</evidence>
<feature type="binding site" evidence="15">
    <location>
        <position position="479"/>
    </location>
    <ligand>
        <name>substrate</name>
    </ligand>
</feature>
<dbReference type="GO" id="GO:0004802">
    <property type="term" value="F:transketolase activity"/>
    <property type="evidence" value="ECO:0007669"/>
    <property type="project" value="UniProtKB-UniRule"/>
</dbReference>
<comment type="similarity">
    <text evidence="3 19">Belongs to the transketolase family.</text>
</comment>
<comment type="cofactor">
    <cofactor evidence="1">
        <name>Ca(2+)</name>
        <dbReference type="ChEBI" id="CHEBI:29108"/>
    </cofactor>
</comment>
<dbReference type="PANTHER" id="PTHR43522">
    <property type="entry name" value="TRANSKETOLASE"/>
    <property type="match status" value="1"/>
</dbReference>
<feature type="binding site" evidence="17">
    <location>
        <position position="196"/>
    </location>
    <ligand>
        <name>Mg(2+)</name>
        <dbReference type="ChEBI" id="CHEBI:18420"/>
    </ligand>
</feature>
<evidence type="ECO:0000256" key="13">
    <source>
        <dbReference type="NCBIfam" id="TIGR00232"/>
    </source>
</evidence>
<dbReference type="InterPro" id="IPR005474">
    <property type="entry name" value="Transketolase_N"/>
</dbReference>
<comment type="function">
    <text evidence="19">Catalyzes the transfer of a two-carbon ketol group from a ketose donor to an aldose acceptor, via a covalent intermediate with the cofactor thiamine pyrophosphate.</text>
</comment>
<sequence length="668" mass="71369">MNSQTAIRAVPEVAASEKDMANAIRALAMDAVQKANSGHPGMPMGMADVATVLFSRFINIDPGKSDWPDRDRFVLSAGHGSMLQYALHYLLGYADMPIDQLKAFRQLGSRTAGHPEHGHALGIETTTGPLGQGISTAVGMALAERMLAARHGADIVDHYTYVIAGDGCLQEGISHEAIDLAGHLKLNRLIVFWDDNSISIDGPTSLSTSMDQLARFKAAGWNVQKVDGHDMEAVAAAIETARQSDRPSLIACRTLIGKGAPNLQGSEKTHGAPLGDAEIAATRDNIGWPHASFEIPDAVLSAWREVAVRGQAARQAWERRLASSPQRLAFEQAIGAELPGTVFDALAAFRKTHVEQATKVATRKASEMALGVINDATDLTVGGSADLTGSNLTITKGMGTVAPGDYAGRYIHYGIREHGMAAAMNGIALHGGFIPYGGTFLCFADYARGAMRLSALMGQRVIYVMTHDSIGLGEDGPTHQPIEHLAMLRATPNLNVFRPADIVETAECWELALKSADRPSVLVLSRQNLPMLSQAHEDALPSGCGAYVLREPEGPRQVTLIATGSEVEIAVAAAERLHAEHGIAAAVVSMPCWELFEEQSPAYRKEVLGTAPRIAVEAAARHGWDRWIGDNGTFIGMTGFGASAPAPDLYRHFNITPEAVVEAARKLI</sequence>
<evidence type="ECO:0000256" key="5">
    <source>
        <dbReference type="ARBA" id="ARBA00013152"/>
    </source>
</evidence>
<dbReference type="GO" id="GO:0046872">
    <property type="term" value="F:metal ion binding"/>
    <property type="evidence" value="ECO:0007669"/>
    <property type="project" value="UniProtKB-KW"/>
</dbReference>
<dbReference type="PROSITE" id="PS00802">
    <property type="entry name" value="TRANSKETOLASE_2"/>
    <property type="match status" value="1"/>
</dbReference>
<feature type="binding site" evidence="16">
    <location>
        <position position="196"/>
    </location>
    <ligand>
        <name>thiamine diphosphate</name>
        <dbReference type="ChEBI" id="CHEBI:58937"/>
    </ligand>
</feature>
<dbReference type="SUPFAM" id="SSF52518">
    <property type="entry name" value="Thiamin diphosphate-binding fold (THDP-binding)"/>
    <property type="match status" value="2"/>
</dbReference>
<dbReference type="Proteomes" id="UP000281647">
    <property type="component" value="Unassembled WGS sequence"/>
</dbReference>
<dbReference type="FunFam" id="3.40.50.970:FF:000004">
    <property type="entry name" value="Transketolase"/>
    <property type="match status" value="1"/>
</dbReference>
<dbReference type="Gene3D" id="3.40.50.920">
    <property type="match status" value="1"/>
</dbReference>
<evidence type="ECO:0000256" key="8">
    <source>
        <dbReference type="ARBA" id="ARBA00022723"/>
    </source>
</evidence>
<comment type="cofactor">
    <cofactor evidence="19">
        <name>Mg(2+)</name>
        <dbReference type="ChEBI" id="CHEBI:18420"/>
    </cofactor>
    <cofactor evidence="19">
        <name>Ca(2+)</name>
        <dbReference type="ChEBI" id="CHEBI:29108"/>
    </cofactor>
    <cofactor evidence="19">
        <name>Mn(2+)</name>
        <dbReference type="ChEBI" id="CHEBI:29035"/>
    </cofactor>
    <cofactor evidence="19">
        <name>Co(2+)</name>
        <dbReference type="ChEBI" id="CHEBI:48828"/>
    </cofactor>
    <text evidence="19">Binds 1 Mg(2+) ion per subunit. Can also utilize other divalent metal cations, such as Ca(2+), Mn(2+) and Co(2+).</text>
</comment>
<evidence type="ECO:0000313" key="21">
    <source>
        <dbReference type="EMBL" id="RUM96874.1"/>
    </source>
</evidence>
<dbReference type="RefSeq" id="WP_128627375.1">
    <property type="nucleotide sequence ID" value="NZ_RKST01000015.1"/>
</dbReference>
<dbReference type="GO" id="GO:0019253">
    <property type="term" value="P:reductive pentose-phosphate cycle"/>
    <property type="evidence" value="ECO:0007669"/>
    <property type="project" value="UniProtKB-KW"/>
</dbReference>
<keyword evidence="9 19" id="KW-0106">Calcium</keyword>
<dbReference type="Pfam" id="PF02779">
    <property type="entry name" value="Transket_pyr"/>
    <property type="match status" value="1"/>
</dbReference>
<evidence type="ECO:0000256" key="1">
    <source>
        <dbReference type="ARBA" id="ARBA00001913"/>
    </source>
</evidence>
<dbReference type="CDD" id="cd02012">
    <property type="entry name" value="TPP_TK"/>
    <property type="match status" value="1"/>
</dbReference>
<comment type="cofactor">
    <cofactor evidence="16">
        <name>thiamine diphosphate</name>
        <dbReference type="ChEBI" id="CHEBI:58937"/>
    </cofactor>
    <text evidence="16">Binds 1 thiamine pyrophosphate per subunit. During the reaction, the substrate forms a covalent intermediate with the cofactor.</text>
</comment>
<dbReference type="SUPFAM" id="SSF52922">
    <property type="entry name" value="TK C-terminal domain-like"/>
    <property type="match status" value="1"/>
</dbReference>
<dbReference type="Gene3D" id="3.40.50.970">
    <property type="match status" value="2"/>
</dbReference>
<feature type="active site" description="Proton donor" evidence="14">
    <location>
        <position position="417"/>
    </location>
</feature>
<dbReference type="Pfam" id="PF22613">
    <property type="entry name" value="Transketolase_C_1"/>
    <property type="match status" value="1"/>
</dbReference>
<evidence type="ECO:0000256" key="4">
    <source>
        <dbReference type="ARBA" id="ARBA00011738"/>
    </source>
</evidence>
<feature type="binding site" evidence="16">
    <location>
        <position position="79"/>
    </location>
    <ligand>
        <name>thiamine diphosphate</name>
        <dbReference type="ChEBI" id="CHEBI:58937"/>
    </ligand>
</feature>
<evidence type="ECO:0000313" key="22">
    <source>
        <dbReference type="Proteomes" id="UP000281647"/>
    </source>
</evidence>
<evidence type="ECO:0000256" key="7">
    <source>
        <dbReference type="ARBA" id="ARBA00022679"/>
    </source>
</evidence>
<evidence type="ECO:0000256" key="10">
    <source>
        <dbReference type="ARBA" id="ARBA00022842"/>
    </source>
</evidence>
<evidence type="ECO:0000256" key="2">
    <source>
        <dbReference type="ARBA" id="ARBA00001941"/>
    </source>
</evidence>
<dbReference type="Pfam" id="PF00456">
    <property type="entry name" value="Transketolase_N"/>
    <property type="match status" value="1"/>
</dbReference>
<keyword evidence="6" id="KW-0113">Calvin cycle</keyword>
<feature type="binding site" evidence="16">
    <location>
        <position position="167"/>
    </location>
    <ligand>
        <name>thiamine diphosphate</name>
        <dbReference type="ChEBI" id="CHEBI:58937"/>
    </ligand>
</feature>
<dbReference type="FunFam" id="3.40.50.970:FF:000003">
    <property type="entry name" value="Transketolase"/>
    <property type="match status" value="1"/>
</dbReference>
<dbReference type="InterPro" id="IPR049557">
    <property type="entry name" value="Transketolase_CS"/>
</dbReference>
<dbReference type="InterPro" id="IPR033247">
    <property type="entry name" value="Transketolase_fam"/>
</dbReference>
<feature type="binding site" evidence="15">
    <location>
        <position position="526"/>
    </location>
    <ligand>
        <name>substrate</name>
    </ligand>
</feature>
<dbReference type="FunFam" id="3.40.50.920:FF:000003">
    <property type="entry name" value="Transketolase"/>
    <property type="match status" value="1"/>
</dbReference>
<evidence type="ECO:0000256" key="17">
    <source>
        <dbReference type="PIRSR" id="PIRSR605478-4"/>
    </source>
</evidence>
<comment type="caution">
    <text evidence="21">The sequence shown here is derived from an EMBL/GenBank/DDBJ whole genome shotgun (WGS) entry which is preliminary data.</text>
</comment>
<evidence type="ECO:0000256" key="16">
    <source>
        <dbReference type="PIRSR" id="PIRSR605478-3"/>
    </source>
</evidence>
<keyword evidence="10 17" id="KW-0460">Magnesium</keyword>
<comment type="catalytic activity">
    <reaction evidence="12 19">
        <text>D-sedoheptulose 7-phosphate + D-glyceraldehyde 3-phosphate = aldehydo-D-ribose 5-phosphate + D-xylulose 5-phosphate</text>
        <dbReference type="Rhea" id="RHEA:10508"/>
        <dbReference type="ChEBI" id="CHEBI:57483"/>
        <dbReference type="ChEBI" id="CHEBI:57737"/>
        <dbReference type="ChEBI" id="CHEBI:58273"/>
        <dbReference type="ChEBI" id="CHEBI:59776"/>
        <dbReference type="EC" id="2.2.1.1"/>
    </reaction>
</comment>
<feature type="domain" description="Transketolase-like pyrimidine-binding" evidence="20">
    <location>
        <begin position="360"/>
        <end position="531"/>
    </location>
</feature>
<dbReference type="InterPro" id="IPR020826">
    <property type="entry name" value="Transketolase_BS"/>
</dbReference>
<feature type="binding site" evidence="15">
    <location>
        <position position="390"/>
    </location>
    <ligand>
        <name>substrate</name>
    </ligand>
</feature>
<evidence type="ECO:0000259" key="20">
    <source>
        <dbReference type="SMART" id="SM00861"/>
    </source>
</evidence>
<dbReference type="InterPro" id="IPR005475">
    <property type="entry name" value="Transketolase-like_Pyr-bd"/>
</dbReference>
<evidence type="ECO:0000256" key="15">
    <source>
        <dbReference type="PIRSR" id="PIRSR605478-2"/>
    </source>
</evidence>
<feature type="binding site" evidence="15">
    <location>
        <position position="39"/>
    </location>
    <ligand>
        <name>substrate</name>
    </ligand>
</feature>
<dbReference type="InterPro" id="IPR055152">
    <property type="entry name" value="Transketolase-like_C_2"/>
</dbReference>
<feature type="binding site" evidence="17">
    <location>
        <position position="166"/>
    </location>
    <ligand>
        <name>Mg(2+)</name>
        <dbReference type="ChEBI" id="CHEBI:18420"/>
    </ligand>
</feature>
<dbReference type="InterPro" id="IPR009014">
    <property type="entry name" value="Transketo_C/PFOR_II"/>
</dbReference>
<feature type="binding site" evidence="17">
    <location>
        <position position="198"/>
    </location>
    <ligand>
        <name>Mg(2+)</name>
        <dbReference type="ChEBI" id="CHEBI:18420"/>
    </ligand>
</feature>
<dbReference type="GO" id="GO:0009052">
    <property type="term" value="P:pentose-phosphate shunt, non-oxidative branch"/>
    <property type="evidence" value="ECO:0007669"/>
    <property type="project" value="UniProtKB-ARBA"/>
</dbReference>
<comment type="cofactor">
    <cofactor evidence="17">
        <name>Mg(2+)</name>
        <dbReference type="ChEBI" id="CHEBI:18420"/>
    </cofactor>
    <text evidence="17">Binds 1 Mg(2+) ion per subunit. Can also utilize other divalent metal cations, such as Ca(2+), Mn(2+) and Co(2+).</text>
</comment>
<feature type="binding site" evidence="16">
    <location>
        <position position="443"/>
    </location>
    <ligand>
        <name>thiamine diphosphate</name>
        <dbReference type="ChEBI" id="CHEBI:58937"/>
    </ligand>
</feature>
<feature type="site" description="Important for catalytic activity" evidence="18">
    <location>
        <position position="270"/>
    </location>
</feature>
<dbReference type="GO" id="GO:0005829">
    <property type="term" value="C:cytosol"/>
    <property type="evidence" value="ECO:0007669"/>
    <property type="project" value="TreeGrafter"/>
</dbReference>
<evidence type="ECO:0000256" key="9">
    <source>
        <dbReference type="ARBA" id="ARBA00022837"/>
    </source>
</evidence>
<feature type="site" description="Important for catalytic activity" evidence="18">
    <location>
        <position position="39"/>
    </location>
</feature>
<feature type="binding site" evidence="15">
    <location>
        <position position="475"/>
    </location>
    <ligand>
        <name>substrate</name>
    </ligand>
</feature>
<dbReference type="InterPro" id="IPR029061">
    <property type="entry name" value="THDP-binding"/>
</dbReference>
<dbReference type="OrthoDB" id="8732661at2"/>